<proteinExistence type="predicted"/>
<dbReference type="Gene3D" id="3.60.15.10">
    <property type="entry name" value="Ribonuclease Z/Hydroxyacylglutathione hydrolase-like"/>
    <property type="match status" value="1"/>
</dbReference>
<dbReference type="PANTHER" id="PTHR42967">
    <property type="entry name" value="METAL DEPENDENT HYDROLASE"/>
    <property type="match status" value="1"/>
</dbReference>
<dbReference type="Proteomes" id="UP001320603">
    <property type="component" value="Chromosome"/>
</dbReference>
<name>A0ABZ2IKT1_9BACT</name>
<accession>A0ABZ2IKT1</accession>
<dbReference type="Pfam" id="PF13483">
    <property type="entry name" value="Lactamase_B_3"/>
    <property type="match status" value="1"/>
</dbReference>
<dbReference type="InterPro" id="IPR036866">
    <property type="entry name" value="RibonucZ/Hydroxyglut_hydro"/>
</dbReference>
<dbReference type="PANTHER" id="PTHR42967:SF1">
    <property type="entry name" value="MBL FOLD METALLO-HYDROLASE"/>
    <property type="match status" value="1"/>
</dbReference>
<dbReference type="SUPFAM" id="SSF56281">
    <property type="entry name" value="Metallo-hydrolase/oxidoreductase"/>
    <property type="match status" value="1"/>
</dbReference>
<sequence>MKLTYIYHSCFALETPAYSILFDYYKDTKGKQGYVHDVLLQKPEPLYILSSHFHPDHFSREIFSWKEQKKDIHYLLSKDILRHQKAAADEATFLDKGDVYQDDLIRVQAFGSTDVGVSFLLTCEHKLIFHAGDLNNWHWKDESTEQEVKEAEENFLHELNVLKAACNHIDVAMFPVDPRMGSDFARGAEQFIQQIQVKQFIPMHFWEKPELTLPFGTYARQNGTAFHLLSQPGETLHIKV</sequence>
<organism evidence="1 2">
    <name type="scientific">Parabacteroides absconsus</name>
    <dbReference type="NCBI Taxonomy" id="2951805"/>
    <lineage>
        <taxon>Bacteria</taxon>
        <taxon>Pseudomonadati</taxon>
        <taxon>Bacteroidota</taxon>
        <taxon>Bacteroidia</taxon>
        <taxon>Bacteroidales</taxon>
        <taxon>Tannerellaceae</taxon>
        <taxon>Parabacteroides</taxon>
    </lineage>
</organism>
<evidence type="ECO:0000313" key="2">
    <source>
        <dbReference type="Proteomes" id="UP001320603"/>
    </source>
</evidence>
<dbReference type="RefSeq" id="WP_251967174.1">
    <property type="nucleotide sequence ID" value="NZ_CP146284.1"/>
</dbReference>
<keyword evidence="2" id="KW-1185">Reference proteome</keyword>
<gene>
    <name evidence="1" type="ORF">NEE14_013490</name>
</gene>
<reference evidence="1 2" key="1">
    <citation type="submission" date="2024-02" db="EMBL/GenBank/DDBJ databases">
        <title>Whole genome sequencing of Parabacteroides sp. AD58.</title>
        <authorList>
            <person name="Chaplin A.V."/>
            <person name="Pikina A.P."/>
            <person name="Sokolova S.R."/>
            <person name="Korostin D.O."/>
            <person name="Efimov B.A."/>
        </authorList>
    </citation>
    <scope>NUCLEOTIDE SEQUENCE [LARGE SCALE GENOMIC DNA]</scope>
    <source>
        <strain evidence="1 2">AD58</strain>
    </source>
</reference>
<dbReference type="EMBL" id="CP146284">
    <property type="protein sequence ID" value="WWV65993.1"/>
    <property type="molecule type" value="Genomic_DNA"/>
</dbReference>
<evidence type="ECO:0000313" key="1">
    <source>
        <dbReference type="EMBL" id="WWV65993.1"/>
    </source>
</evidence>
<protein>
    <submittedName>
        <fullName evidence="1">MBL fold metallo-hydrolase</fullName>
    </submittedName>
</protein>